<dbReference type="GO" id="GO:0016567">
    <property type="term" value="P:protein ubiquitination"/>
    <property type="evidence" value="ECO:0007669"/>
    <property type="project" value="UniProtKB-UniRule"/>
</dbReference>
<keyword evidence="4 5" id="KW-0833">Ubl conjugation pathway</keyword>
<evidence type="ECO:0000256" key="3">
    <source>
        <dbReference type="ARBA" id="ARBA00022679"/>
    </source>
</evidence>
<feature type="domain" description="U-box" evidence="7">
    <location>
        <begin position="26"/>
        <end position="100"/>
    </location>
</feature>
<organism evidence="8 9">
    <name type="scientific">Musa balbisiana</name>
    <name type="common">Banana</name>
    <dbReference type="NCBI Taxonomy" id="52838"/>
    <lineage>
        <taxon>Eukaryota</taxon>
        <taxon>Viridiplantae</taxon>
        <taxon>Streptophyta</taxon>
        <taxon>Embryophyta</taxon>
        <taxon>Tracheophyta</taxon>
        <taxon>Spermatophyta</taxon>
        <taxon>Magnoliopsida</taxon>
        <taxon>Liliopsida</taxon>
        <taxon>Zingiberales</taxon>
        <taxon>Musaceae</taxon>
        <taxon>Musa</taxon>
    </lineage>
</organism>
<gene>
    <name evidence="8" type="ORF">C4D60_Mb10t12360</name>
</gene>
<dbReference type="InterPro" id="IPR058678">
    <property type="entry name" value="ARM_PUB"/>
</dbReference>
<dbReference type="UniPathway" id="UPA00143"/>
<dbReference type="PANTHER" id="PTHR22849">
    <property type="entry name" value="WDSAM1 PROTEIN"/>
    <property type="match status" value="1"/>
</dbReference>
<dbReference type="EMBL" id="PYDT01000008">
    <property type="protein sequence ID" value="THU53241.1"/>
    <property type="molecule type" value="Genomic_DNA"/>
</dbReference>
<keyword evidence="3 5" id="KW-0808">Transferase</keyword>
<dbReference type="SUPFAM" id="SSF48371">
    <property type="entry name" value="ARM repeat"/>
    <property type="match status" value="1"/>
</dbReference>
<reference evidence="8 9" key="1">
    <citation type="journal article" date="2019" name="Nat. Plants">
        <title>Genome sequencing of Musa balbisiana reveals subgenome evolution and function divergence in polyploid bananas.</title>
        <authorList>
            <person name="Yao X."/>
        </authorList>
    </citation>
    <scope>NUCLEOTIDE SEQUENCE [LARGE SCALE GENOMIC DNA]</scope>
    <source>
        <strain evidence="9">cv. DH-PKW</strain>
        <tissue evidence="8">Leaves</tissue>
    </source>
</reference>
<evidence type="ECO:0000256" key="4">
    <source>
        <dbReference type="ARBA" id="ARBA00022786"/>
    </source>
</evidence>
<name>A0A4S8IWL6_MUSBA</name>
<dbReference type="InterPro" id="IPR045210">
    <property type="entry name" value="RING-Ubox_PUB"/>
</dbReference>
<evidence type="ECO:0000313" key="8">
    <source>
        <dbReference type="EMBL" id="THU53241.1"/>
    </source>
</evidence>
<dbReference type="InterPro" id="IPR011989">
    <property type="entry name" value="ARM-like"/>
</dbReference>
<comment type="catalytic activity">
    <reaction evidence="1 5">
        <text>S-ubiquitinyl-[E2 ubiquitin-conjugating enzyme]-L-cysteine + [acceptor protein]-L-lysine = [E2 ubiquitin-conjugating enzyme]-L-cysteine + N(6)-ubiquitinyl-[acceptor protein]-L-lysine.</text>
        <dbReference type="EC" id="2.3.2.27"/>
    </reaction>
</comment>
<dbReference type="Proteomes" id="UP000317650">
    <property type="component" value="Chromosome 10"/>
</dbReference>
<dbReference type="CDD" id="cd16664">
    <property type="entry name" value="RING-Ubox_PUB"/>
    <property type="match status" value="1"/>
</dbReference>
<dbReference type="InterPro" id="IPR045185">
    <property type="entry name" value="PUB22/23/24-like"/>
</dbReference>
<dbReference type="GO" id="GO:0061630">
    <property type="term" value="F:ubiquitin protein ligase activity"/>
    <property type="evidence" value="ECO:0007669"/>
    <property type="project" value="UniProtKB-UniRule"/>
</dbReference>
<dbReference type="InterPro" id="IPR013083">
    <property type="entry name" value="Znf_RING/FYVE/PHD"/>
</dbReference>
<dbReference type="InterPro" id="IPR016024">
    <property type="entry name" value="ARM-type_fold"/>
</dbReference>
<feature type="region of interest" description="Disordered" evidence="6">
    <location>
        <begin position="1"/>
        <end position="21"/>
    </location>
</feature>
<proteinExistence type="predicted"/>
<evidence type="ECO:0000256" key="5">
    <source>
        <dbReference type="RuleBase" id="RU369093"/>
    </source>
</evidence>
<comment type="pathway">
    <text evidence="2 5">Protein modification; protein ubiquitination.</text>
</comment>
<comment type="caution">
    <text evidence="8">The sequence shown here is derived from an EMBL/GenBank/DDBJ whole genome shotgun (WGS) entry which is preliminary data.</text>
</comment>
<evidence type="ECO:0000256" key="2">
    <source>
        <dbReference type="ARBA" id="ARBA00004906"/>
    </source>
</evidence>
<evidence type="ECO:0000313" key="9">
    <source>
        <dbReference type="Proteomes" id="UP000317650"/>
    </source>
</evidence>
<evidence type="ECO:0000256" key="1">
    <source>
        <dbReference type="ARBA" id="ARBA00000900"/>
    </source>
</evidence>
<comment type="function">
    <text evidence="5">Functions as an E3 ubiquitin ligase.</text>
</comment>
<keyword evidence="9" id="KW-1185">Reference proteome</keyword>
<evidence type="ECO:0000256" key="6">
    <source>
        <dbReference type="SAM" id="MobiDB-lite"/>
    </source>
</evidence>
<dbReference type="PANTHER" id="PTHR22849:SF161">
    <property type="entry name" value="U-BOX DOMAIN-CONTAINING PROTEIN"/>
    <property type="match status" value="1"/>
</dbReference>
<evidence type="ECO:0000259" key="7">
    <source>
        <dbReference type="PROSITE" id="PS51698"/>
    </source>
</evidence>
<dbReference type="InterPro" id="IPR003613">
    <property type="entry name" value="Ubox_domain"/>
</dbReference>
<dbReference type="FunFam" id="3.30.40.10:FF:000442">
    <property type="entry name" value="RING-type E3 ubiquitin transferase"/>
    <property type="match status" value="1"/>
</dbReference>
<sequence>MALPWSSRKSVQKTKPEKSVSRTEISIPMHFLCPISLELMKDPVTASTGITYDRQSIETWLELGNTTCPVTNREMENEELIPNHSIRKVIQDWCVANRSLGVERIPTPKIPVTGSQVADMMSEISEATRRGDRARCEQLVVKVKNLASESERNRRCFASNGTNGVLAATFNAFAGGSSESPAVEILEEALEALATLLPLGEEAASRIGSPESLNRLVSILQHGSLAARLNAALVVKELLASNGAGADVIAGTKGLVEALAKLVEEPISPQAAKASLVSIFYMINRDERTASRVVDLGLMPVLIEVLVGPEKSMCEKALAVLDVLLGCGSGREKAYGHALTMPVLAKKMFRVSDMATELVVSALWKLCRDDEEGGEGRGRCLQEALQVGAFQKLLLLLQVGCGEATKERATNLLKLLNGCRGREECVDTMDFKGLRKPF</sequence>
<dbReference type="Pfam" id="PF25598">
    <property type="entry name" value="ARM_PUB"/>
    <property type="match status" value="1"/>
</dbReference>
<dbReference type="SUPFAM" id="SSF57850">
    <property type="entry name" value="RING/U-box"/>
    <property type="match status" value="1"/>
</dbReference>
<dbReference type="EC" id="2.3.2.27" evidence="5"/>
<dbReference type="AlphaFoldDB" id="A0A4S8IWL6"/>
<protein>
    <recommendedName>
        <fullName evidence="5 7">U-box domain-containing protein</fullName>
        <ecNumber evidence="5">2.3.2.27</ecNumber>
    </recommendedName>
    <alternativeName>
        <fullName evidence="5">RING-type E3 ubiquitin transferase PUB</fullName>
    </alternativeName>
</protein>
<dbReference type="SMART" id="SM00504">
    <property type="entry name" value="Ubox"/>
    <property type="match status" value="1"/>
</dbReference>
<dbReference type="PROSITE" id="PS51698">
    <property type="entry name" value="U_BOX"/>
    <property type="match status" value="1"/>
</dbReference>
<accession>A0A4S8IWL6</accession>
<dbReference type="Pfam" id="PF04564">
    <property type="entry name" value="U-box"/>
    <property type="match status" value="1"/>
</dbReference>
<dbReference type="STRING" id="52838.A0A4S8IWL6"/>
<dbReference type="Gene3D" id="1.25.10.10">
    <property type="entry name" value="Leucine-rich Repeat Variant"/>
    <property type="match status" value="1"/>
</dbReference>
<dbReference type="Gene3D" id="3.30.40.10">
    <property type="entry name" value="Zinc/RING finger domain, C3HC4 (zinc finger)"/>
    <property type="match status" value="1"/>
</dbReference>